<dbReference type="PROSITE" id="PS51918">
    <property type="entry name" value="RADICAL_SAM"/>
    <property type="match status" value="1"/>
</dbReference>
<keyword evidence="5 14" id="KW-0698">rRNA processing</keyword>
<evidence type="ECO:0000256" key="13">
    <source>
        <dbReference type="ARBA" id="ARBA00023157"/>
    </source>
</evidence>
<dbReference type="SUPFAM" id="SSF102114">
    <property type="entry name" value="Radical SAM enzymes"/>
    <property type="match status" value="1"/>
</dbReference>
<dbReference type="OrthoDB" id="5288216at2"/>
<keyword evidence="8 14" id="KW-0949">S-adenosyl-L-methionine</keyword>
<dbReference type="InterPro" id="IPR027492">
    <property type="entry name" value="RNA_MTrfase_RlmN"/>
</dbReference>
<evidence type="ECO:0000256" key="2">
    <source>
        <dbReference type="ARBA" id="ARBA00007544"/>
    </source>
</evidence>
<feature type="binding site" evidence="14">
    <location>
        <position position="147"/>
    </location>
    <ligand>
        <name>[4Fe-4S] cluster</name>
        <dbReference type="ChEBI" id="CHEBI:49883"/>
        <note>4Fe-4S-S-AdoMet</note>
    </ligand>
</feature>
<evidence type="ECO:0000313" key="17">
    <source>
        <dbReference type="EMBL" id="KYG63416.1"/>
    </source>
</evidence>
<dbReference type="GO" id="GO:0005737">
    <property type="term" value="C:cytoplasm"/>
    <property type="evidence" value="ECO:0007669"/>
    <property type="project" value="UniProtKB-SubCell"/>
</dbReference>
<dbReference type="SFLD" id="SFLDG01062">
    <property type="entry name" value="methyltransferase_(Class_A)"/>
    <property type="match status" value="1"/>
</dbReference>
<comment type="catalytic activity">
    <reaction evidence="14">
        <text>adenosine(2503) in 23S rRNA + 2 reduced [2Fe-2S]-[ferredoxin] + 2 S-adenosyl-L-methionine = 2-methyladenosine(2503) in 23S rRNA + 5'-deoxyadenosine + L-methionine + 2 oxidized [2Fe-2S]-[ferredoxin] + S-adenosyl-L-homocysteine</text>
        <dbReference type="Rhea" id="RHEA:42916"/>
        <dbReference type="Rhea" id="RHEA-COMP:10000"/>
        <dbReference type="Rhea" id="RHEA-COMP:10001"/>
        <dbReference type="Rhea" id="RHEA-COMP:10152"/>
        <dbReference type="Rhea" id="RHEA-COMP:10282"/>
        <dbReference type="ChEBI" id="CHEBI:17319"/>
        <dbReference type="ChEBI" id="CHEBI:33737"/>
        <dbReference type="ChEBI" id="CHEBI:33738"/>
        <dbReference type="ChEBI" id="CHEBI:57844"/>
        <dbReference type="ChEBI" id="CHEBI:57856"/>
        <dbReference type="ChEBI" id="CHEBI:59789"/>
        <dbReference type="ChEBI" id="CHEBI:74411"/>
        <dbReference type="ChEBI" id="CHEBI:74497"/>
        <dbReference type="EC" id="2.1.1.192"/>
    </reaction>
</comment>
<dbReference type="Pfam" id="PF21016">
    <property type="entry name" value="RlmN_N"/>
    <property type="match status" value="1"/>
</dbReference>
<dbReference type="InterPro" id="IPR013785">
    <property type="entry name" value="Aldolase_TIM"/>
</dbReference>
<sequence length="403" mass="45310">MELNDGANTTQASAPVNYSDDNVAKPLENKPVNFYSLTLEGLKSYLKGKGKEQFRAQQIFKWVYEQRVTDPEQMTNLSKEFRASLPQILSFDLPPVLTHLKSVDGTQKLLFDMGGGNSVEAVVIPSEDRLTLCISSEVGCNIGCKFCFTGKQKLKRRLRTEEIVGQFMQVHDRLGEGQRITNIVFMGMGEPLDNPEAVFQTIDVLHSPWGINLSRKKITVSTSGIVPEMWRVSEAKVRLAVSLNGPTDEIRTQVMPINKKWNTTELLNACKEHYRITKDKITFEYVLLKGVTDQIEHARQLVKLVKDVPCKINIIPFNEHPGSGYERPSDEAVEAFHSELMRLGAHVLLRRSMGRDIFAACGQLTSQVPNKPVSMDISNSKLAGLPKYKREMLENATASQQEQ</sequence>
<dbReference type="FunFam" id="3.20.20.70:FF:000014">
    <property type="entry name" value="Probable dual-specificity RNA methyltransferase RlmN"/>
    <property type="match status" value="1"/>
</dbReference>
<feature type="binding site" evidence="14">
    <location>
        <position position="318"/>
    </location>
    <ligand>
        <name>S-adenosyl-L-methionine</name>
        <dbReference type="ChEBI" id="CHEBI:59789"/>
    </ligand>
</feature>
<comment type="caution">
    <text evidence="14">Lacks conserved residue(s) required for the propagation of feature annotation.</text>
</comment>
<comment type="catalytic activity">
    <reaction evidence="14">
        <text>adenosine(37) in tRNA + 2 reduced [2Fe-2S]-[ferredoxin] + 2 S-adenosyl-L-methionine = 2-methyladenosine(37) in tRNA + 5'-deoxyadenosine + L-methionine + 2 oxidized [2Fe-2S]-[ferredoxin] + S-adenosyl-L-homocysteine</text>
        <dbReference type="Rhea" id="RHEA:43332"/>
        <dbReference type="Rhea" id="RHEA-COMP:10000"/>
        <dbReference type="Rhea" id="RHEA-COMP:10001"/>
        <dbReference type="Rhea" id="RHEA-COMP:10162"/>
        <dbReference type="Rhea" id="RHEA-COMP:10485"/>
        <dbReference type="ChEBI" id="CHEBI:17319"/>
        <dbReference type="ChEBI" id="CHEBI:33737"/>
        <dbReference type="ChEBI" id="CHEBI:33738"/>
        <dbReference type="ChEBI" id="CHEBI:57844"/>
        <dbReference type="ChEBI" id="CHEBI:57856"/>
        <dbReference type="ChEBI" id="CHEBI:59789"/>
        <dbReference type="ChEBI" id="CHEBI:74411"/>
        <dbReference type="ChEBI" id="CHEBI:74497"/>
        <dbReference type="EC" id="2.1.1.192"/>
    </reaction>
</comment>
<dbReference type="HAMAP" id="MF_01849">
    <property type="entry name" value="RNA_methyltr_RlmN"/>
    <property type="match status" value="1"/>
</dbReference>
<dbReference type="GO" id="GO:0030488">
    <property type="term" value="P:tRNA methylation"/>
    <property type="evidence" value="ECO:0007669"/>
    <property type="project" value="UniProtKB-UniRule"/>
</dbReference>
<dbReference type="InterPro" id="IPR007197">
    <property type="entry name" value="rSAM"/>
</dbReference>
<dbReference type="EC" id="2.1.1.192" evidence="14"/>
<feature type="binding site" evidence="14">
    <location>
        <position position="140"/>
    </location>
    <ligand>
        <name>[4Fe-4S] cluster</name>
        <dbReference type="ChEBI" id="CHEBI:49883"/>
        <note>4Fe-4S-S-AdoMet</note>
    </ligand>
</feature>
<dbReference type="GO" id="GO:0051539">
    <property type="term" value="F:4 iron, 4 sulfur cluster binding"/>
    <property type="evidence" value="ECO:0007669"/>
    <property type="project" value="UniProtKB-UniRule"/>
</dbReference>
<feature type="binding site" evidence="14">
    <location>
        <begin position="189"/>
        <end position="190"/>
    </location>
    <ligand>
        <name>S-adenosyl-L-methionine</name>
        <dbReference type="ChEBI" id="CHEBI:59789"/>
    </ligand>
</feature>
<comment type="cofactor">
    <cofactor evidence="14">
        <name>[4Fe-4S] cluster</name>
        <dbReference type="ChEBI" id="CHEBI:49883"/>
    </cofactor>
    <text evidence="14">Binds 1 [4Fe-4S] cluster. The cluster is coordinated with 3 cysteines and an exchangeable S-adenosyl-L-methionine.</text>
</comment>
<dbReference type="InterPro" id="IPR048641">
    <property type="entry name" value="RlmN_N"/>
</dbReference>
<keyword evidence="13 14" id="KW-1015">Disulfide bond</keyword>
<evidence type="ECO:0000256" key="1">
    <source>
        <dbReference type="ARBA" id="ARBA00004496"/>
    </source>
</evidence>
<feature type="active site" description="Proton acceptor" evidence="14">
    <location>
        <position position="120"/>
    </location>
</feature>
<dbReference type="GO" id="GO:0019843">
    <property type="term" value="F:rRNA binding"/>
    <property type="evidence" value="ECO:0007669"/>
    <property type="project" value="UniProtKB-UniRule"/>
</dbReference>
<comment type="function">
    <text evidence="14">Specifically methylates position 2 of adenine 2503 in 23S rRNA and position 2 of adenine 37 in tRNAs.</text>
</comment>
<dbReference type="Gene3D" id="1.10.150.530">
    <property type="match status" value="1"/>
</dbReference>
<evidence type="ECO:0000256" key="9">
    <source>
        <dbReference type="ARBA" id="ARBA00022694"/>
    </source>
</evidence>
<comment type="subcellular location">
    <subcellularLocation>
        <location evidence="1 14">Cytoplasm</location>
    </subcellularLocation>
</comment>
<evidence type="ECO:0000256" key="8">
    <source>
        <dbReference type="ARBA" id="ARBA00022691"/>
    </source>
</evidence>
<organism evidence="17 18">
    <name type="scientific">Bdellovibrio bacteriovorus</name>
    <dbReference type="NCBI Taxonomy" id="959"/>
    <lineage>
        <taxon>Bacteria</taxon>
        <taxon>Pseudomonadati</taxon>
        <taxon>Bdellovibrionota</taxon>
        <taxon>Bdellovibrionia</taxon>
        <taxon>Bdellovibrionales</taxon>
        <taxon>Pseudobdellovibrionaceae</taxon>
        <taxon>Bdellovibrio</taxon>
    </lineage>
</organism>
<feature type="domain" description="Radical SAM core" evidence="16">
    <location>
        <begin position="126"/>
        <end position="356"/>
    </location>
</feature>
<protein>
    <recommendedName>
        <fullName evidence="14">Probable dual-specificity RNA methyltransferase RlmN</fullName>
        <ecNumber evidence="14">2.1.1.192</ecNumber>
    </recommendedName>
    <alternativeName>
        <fullName evidence="14">23S rRNA (adenine(2503)-C(2))-methyltransferase</fullName>
    </alternativeName>
    <alternativeName>
        <fullName evidence="14">23S rRNA m2A2503 methyltransferase</fullName>
    </alternativeName>
    <alternativeName>
        <fullName evidence="14">Ribosomal RNA large subunit methyltransferase N</fullName>
    </alternativeName>
    <alternativeName>
        <fullName evidence="14">tRNA (adenine(37)-C(2))-methyltransferase</fullName>
    </alternativeName>
    <alternativeName>
        <fullName evidence="14">tRNA m2A37 methyltransferase</fullName>
    </alternativeName>
</protein>
<comment type="miscellaneous">
    <text evidence="14">Reaction proceeds by a ping-pong mechanism involving intermediate methylation of a conserved cysteine residue.</text>
</comment>
<evidence type="ECO:0000256" key="11">
    <source>
        <dbReference type="ARBA" id="ARBA00023004"/>
    </source>
</evidence>
<evidence type="ECO:0000256" key="7">
    <source>
        <dbReference type="ARBA" id="ARBA00022679"/>
    </source>
</evidence>
<dbReference type="PANTHER" id="PTHR30544:SF5">
    <property type="entry name" value="RADICAL SAM CORE DOMAIN-CONTAINING PROTEIN"/>
    <property type="match status" value="1"/>
</dbReference>
<feature type="active site" description="S-methylcysteine intermediate" evidence="14">
    <location>
        <position position="361"/>
    </location>
</feature>
<evidence type="ECO:0000256" key="12">
    <source>
        <dbReference type="ARBA" id="ARBA00023014"/>
    </source>
</evidence>
<dbReference type="GO" id="GO:0002935">
    <property type="term" value="F:tRNA (adenine(37)-C2)-methyltransferase activity"/>
    <property type="evidence" value="ECO:0007669"/>
    <property type="project" value="UniProtKB-UniRule"/>
</dbReference>
<feature type="binding site" evidence="14">
    <location>
        <position position="221"/>
    </location>
    <ligand>
        <name>S-adenosyl-L-methionine</name>
        <dbReference type="ChEBI" id="CHEBI:59789"/>
    </ligand>
</feature>
<evidence type="ECO:0000256" key="5">
    <source>
        <dbReference type="ARBA" id="ARBA00022552"/>
    </source>
</evidence>
<dbReference type="RefSeq" id="WP_063243764.1">
    <property type="nucleotide sequence ID" value="NZ_CP168967.1"/>
</dbReference>
<evidence type="ECO:0000256" key="10">
    <source>
        <dbReference type="ARBA" id="ARBA00022723"/>
    </source>
</evidence>
<dbReference type="NCBIfam" id="TIGR00048">
    <property type="entry name" value="rRNA_mod_RlmN"/>
    <property type="match status" value="1"/>
</dbReference>
<evidence type="ECO:0000256" key="15">
    <source>
        <dbReference type="SAM" id="MobiDB-lite"/>
    </source>
</evidence>
<dbReference type="CDD" id="cd01335">
    <property type="entry name" value="Radical_SAM"/>
    <property type="match status" value="1"/>
</dbReference>
<accession>A0A150WIF9</accession>
<dbReference type="PANTHER" id="PTHR30544">
    <property type="entry name" value="23S RRNA METHYLTRANSFERASE"/>
    <property type="match status" value="1"/>
</dbReference>
<feature type="binding site" evidence="14">
    <location>
        <position position="144"/>
    </location>
    <ligand>
        <name>[4Fe-4S] cluster</name>
        <dbReference type="ChEBI" id="CHEBI:49883"/>
        <note>4Fe-4S-S-AdoMet</note>
    </ligand>
</feature>
<dbReference type="InterPro" id="IPR004383">
    <property type="entry name" value="rRNA_lsu_MTrfase_RlmN/Cfr"/>
</dbReference>
<dbReference type="GO" id="GO:0070475">
    <property type="term" value="P:rRNA base methylation"/>
    <property type="evidence" value="ECO:0007669"/>
    <property type="project" value="UniProtKB-UniRule"/>
</dbReference>
<feature type="binding site" evidence="14">
    <location>
        <begin position="242"/>
        <end position="244"/>
    </location>
    <ligand>
        <name>S-adenosyl-L-methionine</name>
        <dbReference type="ChEBI" id="CHEBI:59789"/>
    </ligand>
</feature>
<reference evidence="17 18" key="1">
    <citation type="submission" date="2016-03" db="EMBL/GenBank/DDBJ databases">
        <authorList>
            <person name="Ploux O."/>
        </authorList>
    </citation>
    <scope>NUCLEOTIDE SEQUENCE [LARGE SCALE GENOMIC DNA]</scope>
    <source>
        <strain evidence="17 18">BER2</strain>
    </source>
</reference>
<keyword evidence="9 14" id="KW-0819">tRNA processing</keyword>
<dbReference type="Gene3D" id="3.20.20.70">
    <property type="entry name" value="Aldolase class I"/>
    <property type="match status" value="1"/>
</dbReference>
<keyword evidence="3 14" id="KW-0004">4Fe-4S</keyword>
<dbReference type="InterPro" id="IPR058240">
    <property type="entry name" value="rSAM_sf"/>
</dbReference>
<evidence type="ECO:0000256" key="4">
    <source>
        <dbReference type="ARBA" id="ARBA00022490"/>
    </source>
</evidence>
<evidence type="ECO:0000256" key="3">
    <source>
        <dbReference type="ARBA" id="ARBA00022485"/>
    </source>
</evidence>
<dbReference type="AlphaFoldDB" id="A0A150WIF9"/>
<feature type="compositionally biased region" description="Polar residues" evidence="15">
    <location>
        <begin position="1"/>
        <end position="20"/>
    </location>
</feature>
<gene>
    <name evidence="14" type="primary">rlmN</name>
    <name evidence="17" type="ORF">AZI85_05135</name>
</gene>
<evidence type="ECO:0000259" key="16">
    <source>
        <dbReference type="PROSITE" id="PS51918"/>
    </source>
</evidence>
<dbReference type="Proteomes" id="UP000075391">
    <property type="component" value="Unassembled WGS sequence"/>
</dbReference>
<keyword evidence="11 14" id="KW-0408">Iron</keyword>
<name>A0A150WIF9_BDEBC</name>
<keyword evidence="12 14" id="KW-0411">Iron-sulfur</keyword>
<dbReference type="InterPro" id="IPR040072">
    <property type="entry name" value="Methyltransferase_A"/>
</dbReference>
<dbReference type="EMBL" id="LUKF01000014">
    <property type="protein sequence ID" value="KYG63416.1"/>
    <property type="molecule type" value="Genomic_DNA"/>
</dbReference>
<dbReference type="SFLD" id="SFLDF00275">
    <property type="entry name" value="adenosine_C2_methyltransferase"/>
    <property type="match status" value="1"/>
</dbReference>
<evidence type="ECO:0000256" key="14">
    <source>
        <dbReference type="HAMAP-Rule" id="MF_01849"/>
    </source>
</evidence>
<feature type="region of interest" description="Disordered" evidence="15">
    <location>
        <begin position="1"/>
        <end position="22"/>
    </location>
</feature>
<keyword evidence="7 14" id="KW-0808">Transferase</keyword>
<dbReference type="GO" id="GO:0070040">
    <property type="term" value="F:rRNA (adenine(2503)-C2-)-methyltransferase activity"/>
    <property type="evidence" value="ECO:0007669"/>
    <property type="project" value="UniProtKB-UniRule"/>
</dbReference>
<keyword evidence="4 14" id="KW-0963">Cytoplasm</keyword>
<evidence type="ECO:0000256" key="6">
    <source>
        <dbReference type="ARBA" id="ARBA00022603"/>
    </source>
</evidence>
<proteinExistence type="inferred from homology"/>
<keyword evidence="6 14" id="KW-0489">Methyltransferase</keyword>
<comment type="similarity">
    <text evidence="2 14">Belongs to the radical SAM superfamily. RlmN family.</text>
</comment>
<dbReference type="SFLD" id="SFLDS00029">
    <property type="entry name" value="Radical_SAM"/>
    <property type="match status" value="1"/>
</dbReference>
<dbReference type="GO" id="GO:0000049">
    <property type="term" value="F:tRNA binding"/>
    <property type="evidence" value="ECO:0007669"/>
    <property type="project" value="UniProtKB-UniRule"/>
</dbReference>
<dbReference type="GO" id="GO:0046872">
    <property type="term" value="F:metal ion binding"/>
    <property type="evidence" value="ECO:0007669"/>
    <property type="project" value="UniProtKB-KW"/>
</dbReference>
<dbReference type="Pfam" id="PF04055">
    <property type="entry name" value="Radical_SAM"/>
    <property type="match status" value="1"/>
</dbReference>
<evidence type="ECO:0000313" key="18">
    <source>
        <dbReference type="Proteomes" id="UP000075391"/>
    </source>
</evidence>
<comment type="caution">
    <text evidence="17">The sequence shown here is derived from an EMBL/GenBank/DDBJ whole genome shotgun (WGS) entry which is preliminary data.</text>
</comment>
<dbReference type="PIRSF" id="PIRSF006004">
    <property type="entry name" value="CHP00048"/>
    <property type="match status" value="1"/>
</dbReference>
<keyword evidence="10 14" id="KW-0479">Metal-binding</keyword>